<protein>
    <recommendedName>
        <fullName evidence="1">Reverse transcriptase Ty1/copia-type domain-containing protein</fullName>
    </recommendedName>
</protein>
<organism evidence="2 3">
    <name type="scientific">Trifolium pratense</name>
    <name type="common">Red clover</name>
    <dbReference type="NCBI Taxonomy" id="57577"/>
    <lineage>
        <taxon>Eukaryota</taxon>
        <taxon>Viridiplantae</taxon>
        <taxon>Streptophyta</taxon>
        <taxon>Embryophyta</taxon>
        <taxon>Tracheophyta</taxon>
        <taxon>Spermatophyta</taxon>
        <taxon>Magnoliopsida</taxon>
        <taxon>eudicotyledons</taxon>
        <taxon>Gunneridae</taxon>
        <taxon>Pentapetalae</taxon>
        <taxon>rosids</taxon>
        <taxon>fabids</taxon>
        <taxon>Fabales</taxon>
        <taxon>Fabaceae</taxon>
        <taxon>Papilionoideae</taxon>
        <taxon>50 kb inversion clade</taxon>
        <taxon>NPAAA clade</taxon>
        <taxon>Hologalegina</taxon>
        <taxon>IRL clade</taxon>
        <taxon>Trifolieae</taxon>
        <taxon>Trifolium</taxon>
    </lineage>
</organism>
<evidence type="ECO:0000259" key="1">
    <source>
        <dbReference type="Pfam" id="PF07727"/>
    </source>
</evidence>
<dbReference type="InterPro" id="IPR013103">
    <property type="entry name" value="RVT_2"/>
</dbReference>
<dbReference type="AlphaFoldDB" id="A0A2K3MZ23"/>
<name>A0A2K3MZ23_TRIPR</name>
<proteinExistence type="predicted"/>
<dbReference type="PANTHER" id="PTHR11439">
    <property type="entry name" value="GAG-POL-RELATED RETROTRANSPOSON"/>
    <property type="match status" value="1"/>
</dbReference>
<comment type="caution">
    <text evidence="2">The sequence shown here is derived from an EMBL/GenBank/DDBJ whole genome shotgun (WGS) entry which is preliminary data.</text>
</comment>
<sequence length="343" mass="38847">MDAELEAIKENDTWELTTFPAGCNPIGVKWIYKTKYNEKGEIDKYKARLVAKGYTRKHGIDYNEVFAPVARWDTIRAILAFAANNGWKIFQLDVKSAFLHGVEVNQGHNGIFVTQQKYATEILSRFDMESCNQVSSPIVPGCKLVKNENEEGTDATIYKKMKGFLMYLLATRPVLAYSVCLVARFMDSPTEAHVTAVKRIMRYLKGKVQLDMCLYWAQVLFVGVTLSTTEAEYVSVAACACQGVWLKNVLSYLKMKQTECIKIYCDNNSSIKLSKNPIMHGRCKHIDVTFHFLRDLTKDGIIELVHCKSEDQLADLLTKPLKLESFCKLREGLGMCNASNFLA</sequence>
<evidence type="ECO:0000313" key="2">
    <source>
        <dbReference type="EMBL" id="PNX96037.1"/>
    </source>
</evidence>
<dbReference type="PANTHER" id="PTHR11439:SF517">
    <property type="entry name" value="CYSTEINE-RICH RLK (RECEPTOR-LIKE PROTEIN KINASE) 8"/>
    <property type="match status" value="1"/>
</dbReference>
<evidence type="ECO:0000313" key="3">
    <source>
        <dbReference type="Proteomes" id="UP000236291"/>
    </source>
</evidence>
<dbReference type="InterPro" id="IPR043502">
    <property type="entry name" value="DNA/RNA_pol_sf"/>
</dbReference>
<dbReference type="EMBL" id="ASHM01014086">
    <property type="protein sequence ID" value="PNX96037.1"/>
    <property type="molecule type" value="Genomic_DNA"/>
</dbReference>
<gene>
    <name evidence="2" type="ORF">L195_g019238</name>
</gene>
<dbReference type="CDD" id="cd09272">
    <property type="entry name" value="RNase_HI_RT_Ty1"/>
    <property type="match status" value="1"/>
</dbReference>
<accession>A0A2K3MZ23</accession>
<feature type="domain" description="Reverse transcriptase Ty1/copia-type" evidence="1">
    <location>
        <begin position="11"/>
        <end position="101"/>
    </location>
</feature>
<dbReference type="Proteomes" id="UP000236291">
    <property type="component" value="Unassembled WGS sequence"/>
</dbReference>
<reference evidence="2 3" key="1">
    <citation type="journal article" date="2014" name="Am. J. Bot.">
        <title>Genome assembly and annotation for red clover (Trifolium pratense; Fabaceae).</title>
        <authorList>
            <person name="Istvanek J."/>
            <person name="Jaros M."/>
            <person name="Krenek A."/>
            <person name="Repkova J."/>
        </authorList>
    </citation>
    <scope>NUCLEOTIDE SEQUENCE [LARGE SCALE GENOMIC DNA]</scope>
    <source>
        <strain evidence="3">cv. Tatra</strain>
        <tissue evidence="2">Young leaves</tissue>
    </source>
</reference>
<dbReference type="ExpressionAtlas" id="A0A2K3MZ23">
    <property type="expression patterns" value="baseline"/>
</dbReference>
<dbReference type="SUPFAM" id="SSF56672">
    <property type="entry name" value="DNA/RNA polymerases"/>
    <property type="match status" value="1"/>
</dbReference>
<reference evidence="2 3" key="2">
    <citation type="journal article" date="2017" name="Front. Plant Sci.">
        <title>Gene Classification and Mining of Molecular Markers Useful in Red Clover (Trifolium pratense) Breeding.</title>
        <authorList>
            <person name="Istvanek J."/>
            <person name="Dluhosova J."/>
            <person name="Dluhos P."/>
            <person name="Patkova L."/>
            <person name="Nedelnik J."/>
            <person name="Repkova J."/>
        </authorList>
    </citation>
    <scope>NUCLEOTIDE SEQUENCE [LARGE SCALE GENOMIC DNA]</scope>
    <source>
        <strain evidence="3">cv. Tatra</strain>
        <tissue evidence="2">Young leaves</tissue>
    </source>
</reference>
<dbReference type="STRING" id="57577.A0A2K3MZ23"/>
<dbReference type="Pfam" id="PF07727">
    <property type="entry name" value="RVT_2"/>
    <property type="match status" value="1"/>
</dbReference>